<organism evidence="10 11">
    <name type="scientific">Rhizosaccharibacter radicis</name>
    <dbReference type="NCBI Taxonomy" id="2782605"/>
    <lineage>
        <taxon>Bacteria</taxon>
        <taxon>Pseudomonadati</taxon>
        <taxon>Pseudomonadota</taxon>
        <taxon>Alphaproteobacteria</taxon>
        <taxon>Acetobacterales</taxon>
        <taxon>Acetobacteraceae</taxon>
        <taxon>Rhizosaccharibacter</taxon>
    </lineage>
</organism>
<evidence type="ECO:0000256" key="8">
    <source>
        <dbReference type="SAM" id="MobiDB-lite"/>
    </source>
</evidence>
<keyword evidence="7" id="KW-1133">Transmembrane helix</keyword>
<name>A0ABT1VXP6_9PROT</name>
<dbReference type="Pfam" id="PF03918">
    <property type="entry name" value="CcmH"/>
    <property type="match status" value="1"/>
</dbReference>
<keyword evidence="11" id="KW-1185">Reference proteome</keyword>
<comment type="similarity">
    <text evidence="1 7">Belongs to the CcmH/CycL/Ccl2/NrfF family.</text>
</comment>
<evidence type="ECO:0000256" key="5">
    <source>
        <dbReference type="ARBA" id="ARBA00022748"/>
    </source>
</evidence>
<dbReference type="InterPro" id="IPR038297">
    <property type="entry name" value="CcmH/CycL/NrfF/Ccl2_sf"/>
</dbReference>
<keyword evidence="7" id="KW-0812">Transmembrane</keyword>
<evidence type="ECO:0000313" key="11">
    <source>
        <dbReference type="Proteomes" id="UP001524547"/>
    </source>
</evidence>
<dbReference type="RefSeq" id="WP_422919955.1">
    <property type="nucleotide sequence ID" value="NZ_JAMZEJ010000005.1"/>
</dbReference>
<feature type="chain" id="PRO_5044987455" description="Cytochrome c-type biogenesis protein" evidence="7">
    <location>
        <begin position="21"/>
        <end position="153"/>
    </location>
</feature>
<dbReference type="Gene3D" id="1.10.8.640">
    <property type="entry name" value="Cytochrome C biogenesis protein"/>
    <property type="match status" value="1"/>
</dbReference>
<evidence type="ECO:0000259" key="9">
    <source>
        <dbReference type="Pfam" id="PF03918"/>
    </source>
</evidence>
<dbReference type="Proteomes" id="UP001524547">
    <property type="component" value="Unassembled WGS sequence"/>
</dbReference>
<accession>A0ABT1VXP6</accession>
<evidence type="ECO:0000256" key="3">
    <source>
        <dbReference type="ARBA" id="ARBA00022723"/>
    </source>
</evidence>
<feature type="region of interest" description="Disordered" evidence="8">
    <location>
        <begin position="128"/>
        <end position="153"/>
    </location>
</feature>
<evidence type="ECO:0000256" key="1">
    <source>
        <dbReference type="ARBA" id="ARBA00010342"/>
    </source>
</evidence>
<evidence type="ECO:0000256" key="4">
    <source>
        <dbReference type="ARBA" id="ARBA00022729"/>
    </source>
</evidence>
<dbReference type="InterPro" id="IPR005616">
    <property type="entry name" value="CcmH/CycL/Ccl2/NrfF_N"/>
</dbReference>
<keyword evidence="5" id="KW-0201">Cytochrome c-type biogenesis</keyword>
<feature type="domain" description="CcmH/CycL/Ccl2/NrfF N-terminal" evidence="9">
    <location>
        <begin position="10"/>
        <end position="148"/>
    </location>
</feature>
<evidence type="ECO:0000256" key="2">
    <source>
        <dbReference type="ARBA" id="ARBA00022617"/>
    </source>
</evidence>
<comment type="caution">
    <text evidence="10">The sequence shown here is derived from an EMBL/GenBank/DDBJ whole genome shotgun (WGS) entry which is preliminary data.</text>
</comment>
<dbReference type="PANTHER" id="PTHR47870:SF1">
    <property type="entry name" value="CYTOCHROME C-TYPE BIOGENESIS PROTEIN CCMH"/>
    <property type="match status" value="1"/>
</dbReference>
<feature type="transmembrane region" description="Helical" evidence="7">
    <location>
        <begin position="105"/>
        <end position="126"/>
    </location>
</feature>
<protein>
    <recommendedName>
        <fullName evidence="7">Cytochrome c-type biogenesis protein</fullName>
    </recommendedName>
</protein>
<keyword evidence="7" id="KW-0472">Membrane</keyword>
<proteinExistence type="inferred from homology"/>
<keyword evidence="2 7" id="KW-0349">Heme</keyword>
<sequence>MVALLAALAAGLAMPMKAGAVSDPSEMLADPAAERRAEHIGSRLRCLVCQNEDIEDSGADLARDLRHAVRARIAAGDSDRQVMDWMVARYGQFIRLQPRLDTDTLLLWGMPALALLAGGGTAALAARRRRPAPSPLAADEEERVSRLLEGDPS</sequence>
<evidence type="ECO:0000313" key="10">
    <source>
        <dbReference type="EMBL" id="MCQ8241117.1"/>
    </source>
</evidence>
<dbReference type="EMBL" id="JAMZEJ010000005">
    <property type="protein sequence ID" value="MCQ8241117.1"/>
    <property type="molecule type" value="Genomic_DNA"/>
</dbReference>
<keyword evidence="3 7" id="KW-0479">Metal-binding</keyword>
<keyword evidence="4 7" id="KW-0732">Signal</keyword>
<dbReference type="InterPro" id="IPR051263">
    <property type="entry name" value="C-type_cytochrome_biogenesis"/>
</dbReference>
<dbReference type="CDD" id="cd16378">
    <property type="entry name" value="CcmH_N"/>
    <property type="match status" value="1"/>
</dbReference>
<dbReference type="PANTHER" id="PTHR47870">
    <property type="entry name" value="CYTOCHROME C-TYPE BIOGENESIS PROTEIN CCMH"/>
    <property type="match status" value="1"/>
</dbReference>
<feature type="signal peptide" evidence="7">
    <location>
        <begin position="1"/>
        <end position="20"/>
    </location>
</feature>
<reference evidence="10 11" key="1">
    <citation type="submission" date="2022-06" db="EMBL/GenBank/DDBJ databases">
        <title>Rhizosaccharibacter gen. nov. sp. nov. KSS12, endophytic bacteria isolated from sugarcane.</title>
        <authorList>
            <person name="Pitiwittayakul N."/>
        </authorList>
    </citation>
    <scope>NUCLEOTIDE SEQUENCE [LARGE SCALE GENOMIC DNA]</scope>
    <source>
        <strain evidence="10 11">KSS12</strain>
    </source>
</reference>
<evidence type="ECO:0000256" key="6">
    <source>
        <dbReference type="ARBA" id="ARBA00023004"/>
    </source>
</evidence>
<gene>
    <name evidence="10" type="ORF">NFI88_09725</name>
</gene>
<comment type="function">
    <text evidence="7">Possible subunit of a heme lyase.</text>
</comment>
<feature type="compositionally biased region" description="Basic and acidic residues" evidence="8">
    <location>
        <begin position="143"/>
        <end position="153"/>
    </location>
</feature>
<evidence type="ECO:0000256" key="7">
    <source>
        <dbReference type="RuleBase" id="RU364112"/>
    </source>
</evidence>
<keyword evidence="6 7" id="KW-0408">Iron</keyword>